<accession>A0AAV6MV99</accession>
<comment type="caution">
    <text evidence="2">The sequence shown here is derived from an EMBL/GenBank/DDBJ whole genome shotgun (WGS) entry which is preliminary data.</text>
</comment>
<feature type="non-terminal residue" evidence="2">
    <location>
        <position position="1"/>
    </location>
</feature>
<proteinExistence type="predicted"/>
<dbReference type="AlphaFoldDB" id="A0AAV6MV99"/>
<feature type="region of interest" description="Disordered" evidence="1">
    <location>
        <begin position="134"/>
        <end position="173"/>
    </location>
</feature>
<organism evidence="2 3">
    <name type="scientific">Cucurbita argyrosperma subsp. sororia</name>
    <dbReference type="NCBI Taxonomy" id="37648"/>
    <lineage>
        <taxon>Eukaryota</taxon>
        <taxon>Viridiplantae</taxon>
        <taxon>Streptophyta</taxon>
        <taxon>Embryophyta</taxon>
        <taxon>Tracheophyta</taxon>
        <taxon>Spermatophyta</taxon>
        <taxon>Magnoliopsida</taxon>
        <taxon>eudicotyledons</taxon>
        <taxon>Gunneridae</taxon>
        <taxon>Pentapetalae</taxon>
        <taxon>rosids</taxon>
        <taxon>fabids</taxon>
        <taxon>Cucurbitales</taxon>
        <taxon>Cucurbitaceae</taxon>
        <taxon>Cucurbiteae</taxon>
        <taxon>Cucurbita</taxon>
    </lineage>
</organism>
<evidence type="ECO:0000313" key="2">
    <source>
        <dbReference type="EMBL" id="KAG6587914.1"/>
    </source>
</evidence>
<keyword evidence="3" id="KW-1185">Reference proteome</keyword>
<gene>
    <name evidence="2" type="ORF">SDJN03_16479</name>
</gene>
<evidence type="ECO:0000313" key="3">
    <source>
        <dbReference type="Proteomes" id="UP000685013"/>
    </source>
</evidence>
<dbReference type="Proteomes" id="UP000685013">
    <property type="component" value="Chromosome 11"/>
</dbReference>
<sequence length="173" mass="18972">MLPVSVLSACAKSNALDFGNSTRFWIEDFGLHSNLKLVNALIVIFRLLVSCLTICLKGMWSHGLTSLWTSLVDMYAKCGKMAVEFEPVADEQTTSLCRGKLREGKADLNPVEGAAVGLMCLELERNQVIGGKSYDWEIGSSSRDEDNDSSDDGSGSSRHQDRTQRQTTPDNPP</sequence>
<evidence type="ECO:0000256" key="1">
    <source>
        <dbReference type="SAM" id="MobiDB-lite"/>
    </source>
</evidence>
<dbReference type="EMBL" id="JAGKQH010000011">
    <property type="protein sequence ID" value="KAG6587914.1"/>
    <property type="molecule type" value="Genomic_DNA"/>
</dbReference>
<reference evidence="2 3" key="1">
    <citation type="journal article" date="2021" name="Hortic Res">
        <title>The domestication of Cucurbita argyrosperma as revealed by the genome of its wild relative.</title>
        <authorList>
            <person name="Barrera-Redondo J."/>
            <person name="Sanchez-de la Vega G."/>
            <person name="Aguirre-Liguori J.A."/>
            <person name="Castellanos-Morales G."/>
            <person name="Gutierrez-Guerrero Y.T."/>
            <person name="Aguirre-Dugua X."/>
            <person name="Aguirre-Planter E."/>
            <person name="Tenaillon M.I."/>
            <person name="Lira-Saade R."/>
            <person name="Eguiarte L.E."/>
        </authorList>
    </citation>
    <scope>NUCLEOTIDE SEQUENCE [LARGE SCALE GENOMIC DNA]</scope>
    <source>
        <strain evidence="2">JBR-2021</strain>
    </source>
</reference>
<protein>
    <submittedName>
        <fullName evidence="2">Uncharacterized protein</fullName>
    </submittedName>
</protein>
<name>A0AAV6MV99_9ROSI</name>